<comment type="caution">
    <text evidence="3">The sequence shown here is derived from an EMBL/GenBank/DDBJ whole genome shotgun (WGS) entry which is preliminary data.</text>
</comment>
<dbReference type="AlphaFoldDB" id="A0A9W6KYL8"/>
<dbReference type="EMBL" id="BSFQ01000004">
    <property type="protein sequence ID" value="GLL10381.1"/>
    <property type="molecule type" value="Genomic_DNA"/>
</dbReference>
<evidence type="ECO:0000313" key="3">
    <source>
        <dbReference type="EMBL" id="GLL10381.1"/>
    </source>
</evidence>
<dbReference type="PANTHER" id="PTHR35526">
    <property type="entry name" value="ANTI-SIGMA-F FACTOR RSBW-RELATED"/>
    <property type="match status" value="1"/>
</dbReference>
<name>A0A9W6KYL8_9PSEU</name>
<reference evidence="3" key="1">
    <citation type="journal article" date="2014" name="Int. J. Syst. Evol. Microbiol.">
        <title>Complete genome sequence of Corynebacterium casei LMG S-19264T (=DSM 44701T), isolated from a smear-ripened cheese.</title>
        <authorList>
            <consortium name="US DOE Joint Genome Institute (JGI-PGF)"/>
            <person name="Walter F."/>
            <person name="Albersmeier A."/>
            <person name="Kalinowski J."/>
            <person name="Ruckert C."/>
        </authorList>
    </citation>
    <scope>NUCLEOTIDE SEQUENCE</scope>
    <source>
        <strain evidence="3">VKM Ac-1069</strain>
    </source>
</reference>
<dbReference type="SUPFAM" id="SSF55874">
    <property type="entry name" value="ATPase domain of HSP90 chaperone/DNA topoisomerase II/histidine kinase"/>
    <property type="match status" value="1"/>
</dbReference>
<dbReference type="Pfam" id="PF13581">
    <property type="entry name" value="HATPase_c_2"/>
    <property type="match status" value="1"/>
</dbReference>
<evidence type="ECO:0000313" key="4">
    <source>
        <dbReference type="Proteomes" id="UP001143463"/>
    </source>
</evidence>
<organism evidence="3 4">
    <name type="scientific">Pseudonocardia halophobica</name>
    <dbReference type="NCBI Taxonomy" id="29401"/>
    <lineage>
        <taxon>Bacteria</taxon>
        <taxon>Bacillati</taxon>
        <taxon>Actinomycetota</taxon>
        <taxon>Actinomycetes</taxon>
        <taxon>Pseudonocardiales</taxon>
        <taxon>Pseudonocardiaceae</taxon>
        <taxon>Pseudonocardia</taxon>
    </lineage>
</organism>
<feature type="domain" description="Histidine kinase/HSP90-like ATPase" evidence="2">
    <location>
        <begin position="37"/>
        <end position="127"/>
    </location>
</feature>
<dbReference type="Gene3D" id="3.30.565.10">
    <property type="entry name" value="Histidine kinase-like ATPase, C-terminal domain"/>
    <property type="match status" value="1"/>
</dbReference>
<evidence type="ECO:0000256" key="1">
    <source>
        <dbReference type="ARBA" id="ARBA00022527"/>
    </source>
</evidence>
<protein>
    <submittedName>
        <fullName evidence="3">Anti-sigma regulatory factor</fullName>
    </submittedName>
</protein>
<evidence type="ECO:0000259" key="2">
    <source>
        <dbReference type="Pfam" id="PF13581"/>
    </source>
</evidence>
<dbReference type="InterPro" id="IPR003594">
    <property type="entry name" value="HATPase_dom"/>
</dbReference>
<dbReference type="GO" id="GO:0004674">
    <property type="term" value="F:protein serine/threonine kinase activity"/>
    <property type="evidence" value="ECO:0007669"/>
    <property type="project" value="UniProtKB-KW"/>
</dbReference>
<keyword evidence="1" id="KW-0723">Serine/threonine-protein kinase</keyword>
<sequence>MIARSLRYPGTPRCLDVVQDALGRLWVDAPDVAGTDRMLFETALVEIVGNLVEHARQGDGRPVDVQMQLLVHPDRIEARLEDNGGAPPADPAAAVLPADDLAESGRGLALAAAVADLEHVRSEGGNRWTVVRRRGTA</sequence>
<dbReference type="Proteomes" id="UP001143463">
    <property type="component" value="Unassembled WGS sequence"/>
</dbReference>
<dbReference type="InterPro" id="IPR050267">
    <property type="entry name" value="Anti-sigma-factor_SerPK"/>
</dbReference>
<reference evidence="3" key="2">
    <citation type="submission" date="2023-01" db="EMBL/GenBank/DDBJ databases">
        <authorList>
            <person name="Sun Q."/>
            <person name="Evtushenko L."/>
        </authorList>
    </citation>
    <scope>NUCLEOTIDE SEQUENCE</scope>
    <source>
        <strain evidence="3">VKM Ac-1069</strain>
    </source>
</reference>
<accession>A0A9W6KYL8</accession>
<dbReference type="InterPro" id="IPR036890">
    <property type="entry name" value="HATPase_C_sf"/>
</dbReference>
<keyword evidence="1" id="KW-0808">Transferase</keyword>
<keyword evidence="1" id="KW-0418">Kinase</keyword>
<gene>
    <name evidence="3" type="ORF">GCM10017577_15210</name>
</gene>
<proteinExistence type="predicted"/>
<dbReference type="PANTHER" id="PTHR35526:SF3">
    <property type="entry name" value="ANTI-SIGMA-F FACTOR RSBW"/>
    <property type="match status" value="1"/>
</dbReference>
<keyword evidence="4" id="KW-1185">Reference proteome</keyword>